<dbReference type="FunCoup" id="L7JWH2">
    <property type="interactions" value="104"/>
</dbReference>
<evidence type="ECO:0000256" key="11">
    <source>
        <dbReference type="RuleBase" id="RU000696"/>
    </source>
</evidence>
<dbReference type="EMBL" id="JH993989">
    <property type="protein sequence ID" value="ELQ75097.1"/>
    <property type="molecule type" value="Genomic_DNA"/>
</dbReference>
<evidence type="ECO:0000256" key="9">
    <source>
        <dbReference type="ARBA" id="ARBA00022842"/>
    </source>
</evidence>
<comment type="subunit">
    <text evidence="11">Monomer.</text>
</comment>
<keyword evidence="9" id="KW-0460">Magnesium</keyword>
<dbReference type="EC" id="2.7.2.3" evidence="4 10"/>
<dbReference type="GO" id="GO:0006096">
    <property type="term" value="P:glycolytic process"/>
    <property type="evidence" value="ECO:0007669"/>
    <property type="project" value="InterPro"/>
</dbReference>
<evidence type="ECO:0000256" key="3">
    <source>
        <dbReference type="ARBA" id="ARBA00008982"/>
    </source>
</evidence>
<evidence type="ECO:0000313" key="13">
    <source>
        <dbReference type="Proteomes" id="UP000011185"/>
    </source>
</evidence>
<reference evidence="12 13" key="1">
    <citation type="journal article" date="2012" name="PLoS Pathog.">
        <title>The genome of the obligate intracellular parasite Trachipleistophora hominis: new insights into microsporidian genome dynamics and reductive evolution.</title>
        <authorList>
            <person name="Heinz E."/>
            <person name="Williams T.A."/>
            <person name="Nakjang S."/>
            <person name="Noel C.J."/>
            <person name="Swan D.C."/>
            <person name="Goldberg A.V."/>
            <person name="Harris S.R."/>
            <person name="Weinmaier T."/>
            <person name="Markert S."/>
            <person name="Becher D."/>
            <person name="Bernhardt J."/>
            <person name="Dagan T."/>
            <person name="Hacker C."/>
            <person name="Lucocq J.M."/>
            <person name="Schweder T."/>
            <person name="Rattei T."/>
            <person name="Hall N."/>
            <person name="Hirt R.P."/>
            <person name="Embley T.M."/>
        </authorList>
    </citation>
    <scope>NUCLEOTIDE SEQUENCE [LARGE SCALE GENOMIC DNA]</scope>
</reference>
<dbReference type="GO" id="GO:0043531">
    <property type="term" value="F:ADP binding"/>
    <property type="evidence" value="ECO:0007669"/>
    <property type="project" value="TreeGrafter"/>
</dbReference>
<comment type="catalytic activity">
    <reaction evidence="1 10">
        <text>(2R)-3-phosphoglycerate + ATP = (2R)-3-phospho-glyceroyl phosphate + ADP</text>
        <dbReference type="Rhea" id="RHEA:14801"/>
        <dbReference type="ChEBI" id="CHEBI:30616"/>
        <dbReference type="ChEBI" id="CHEBI:57604"/>
        <dbReference type="ChEBI" id="CHEBI:58272"/>
        <dbReference type="ChEBI" id="CHEBI:456216"/>
        <dbReference type="EC" id="2.7.2.3"/>
    </reaction>
</comment>
<evidence type="ECO:0000256" key="6">
    <source>
        <dbReference type="ARBA" id="ARBA00022741"/>
    </source>
</evidence>
<dbReference type="InParanoid" id="L7JWH2"/>
<evidence type="ECO:0000256" key="1">
    <source>
        <dbReference type="ARBA" id="ARBA00000642"/>
    </source>
</evidence>
<dbReference type="STRING" id="72359.L7JWH2"/>
<dbReference type="GO" id="GO:0005829">
    <property type="term" value="C:cytosol"/>
    <property type="evidence" value="ECO:0007669"/>
    <property type="project" value="TreeGrafter"/>
</dbReference>
<accession>L7JWH2</accession>
<evidence type="ECO:0000256" key="4">
    <source>
        <dbReference type="ARBA" id="ARBA00013061"/>
    </source>
</evidence>
<dbReference type="InterPro" id="IPR001576">
    <property type="entry name" value="Phosphoglycerate_kinase"/>
</dbReference>
<dbReference type="PANTHER" id="PTHR11406">
    <property type="entry name" value="PHOSPHOGLYCERATE KINASE"/>
    <property type="match status" value="1"/>
</dbReference>
<dbReference type="SUPFAM" id="SSF53748">
    <property type="entry name" value="Phosphoglycerate kinase"/>
    <property type="match status" value="1"/>
</dbReference>
<organism evidence="12 13">
    <name type="scientific">Trachipleistophora hominis</name>
    <name type="common">Microsporidian parasite</name>
    <dbReference type="NCBI Taxonomy" id="72359"/>
    <lineage>
        <taxon>Eukaryota</taxon>
        <taxon>Fungi</taxon>
        <taxon>Fungi incertae sedis</taxon>
        <taxon>Microsporidia</taxon>
        <taxon>Pleistophoridae</taxon>
        <taxon>Trachipleistophora</taxon>
    </lineage>
</organism>
<dbReference type="AlphaFoldDB" id="L7JWH2"/>
<keyword evidence="8" id="KW-0067">ATP-binding</keyword>
<evidence type="ECO:0000256" key="7">
    <source>
        <dbReference type="ARBA" id="ARBA00022777"/>
    </source>
</evidence>
<keyword evidence="13" id="KW-1185">Reference proteome</keyword>
<dbReference type="GO" id="GO:0006094">
    <property type="term" value="P:gluconeogenesis"/>
    <property type="evidence" value="ECO:0007669"/>
    <property type="project" value="TreeGrafter"/>
</dbReference>
<dbReference type="GO" id="GO:0005524">
    <property type="term" value="F:ATP binding"/>
    <property type="evidence" value="ECO:0007669"/>
    <property type="project" value="UniProtKB-KW"/>
</dbReference>
<dbReference type="Proteomes" id="UP000011185">
    <property type="component" value="Unassembled WGS sequence"/>
</dbReference>
<evidence type="ECO:0000256" key="10">
    <source>
        <dbReference type="RuleBase" id="RU000532"/>
    </source>
</evidence>
<dbReference type="PANTHER" id="PTHR11406:SF23">
    <property type="entry name" value="PHOSPHOGLYCERATE KINASE 1, CHLOROPLASTIC-RELATED"/>
    <property type="match status" value="1"/>
</dbReference>
<dbReference type="Pfam" id="PF00162">
    <property type="entry name" value="PGK"/>
    <property type="match status" value="1"/>
</dbReference>
<dbReference type="VEuPathDB" id="MicrosporidiaDB:THOM_1962"/>
<dbReference type="GO" id="GO:0004618">
    <property type="term" value="F:phosphoglycerate kinase activity"/>
    <property type="evidence" value="ECO:0007669"/>
    <property type="project" value="UniProtKB-EC"/>
</dbReference>
<sequence>MPMKLKDLYDVPLKHKKVVLYADFNVPIVEGEIADTFRIEKTLPTIIYVLSQEPDLLVIMTHLGRPDIHEKKCFVEGKGKLANTLLPVYTWLSQRINIEFVRDLDNLYEKKGTVLLENTRLYEKAYIINRLYFIDLVIFDGFGVAHRPLIIPKNKKVYAGLLMRAELERRLDNFDLVIMGGRKITDKMALIKHLKFKNIFFGGGMCFSILKQKKYR</sequence>
<comment type="similarity">
    <text evidence="3 10">Belongs to the phosphoglycerate kinase family.</text>
</comment>
<dbReference type="PRINTS" id="PR00477">
    <property type="entry name" value="PHGLYCKINASE"/>
</dbReference>
<dbReference type="OMA" id="CAGPEVE"/>
<evidence type="ECO:0000256" key="8">
    <source>
        <dbReference type="ARBA" id="ARBA00022840"/>
    </source>
</evidence>
<comment type="cofactor">
    <cofactor evidence="2">
        <name>Mg(2+)</name>
        <dbReference type="ChEBI" id="CHEBI:18420"/>
    </cofactor>
</comment>
<keyword evidence="7 10" id="KW-0418">Kinase</keyword>
<evidence type="ECO:0000313" key="12">
    <source>
        <dbReference type="EMBL" id="ELQ75097.1"/>
    </source>
</evidence>
<dbReference type="Gene3D" id="3.40.50.1260">
    <property type="entry name" value="Phosphoglycerate kinase, N-terminal domain"/>
    <property type="match status" value="2"/>
</dbReference>
<dbReference type="HOGENOM" id="CLU_025427_2_0_1"/>
<evidence type="ECO:0000256" key="2">
    <source>
        <dbReference type="ARBA" id="ARBA00001946"/>
    </source>
</evidence>
<dbReference type="InterPro" id="IPR015824">
    <property type="entry name" value="Phosphoglycerate_kinase_N"/>
</dbReference>
<evidence type="ECO:0000256" key="5">
    <source>
        <dbReference type="ARBA" id="ARBA00022679"/>
    </source>
</evidence>
<keyword evidence="6" id="KW-0547">Nucleotide-binding</keyword>
<keyword evidence="5 10" id="KW-0808">Transferase</keyword>
<proteinExistence type="inferred from homology"/>
<protein>
    <recommendedName>
        <fullName evidence="4 10">Phosphoglycerate kinase</fullName>
        <ecNumber evidence="4 10">2.7.2.3</ecNumber>
    </recommendedName>
</protein>
<gene>
    <name evidence="12" type="ORF">THOM_1962</name>
</gene>
<dbReference type="OrthoDB" id="275353at2759"/>
<dbReference type="InterPro" id="IPR036043">
    <property type="entry name" value="Phosphoglycerate_kinase_sf"/>
</dbReference>
<name>L7JWH2_TRAHO</name>